<dbReference type="EMBL" id="CAMXCT030002724">
    <property type="protein sequence ID" value="CAL4787363.1"/>
    <property type="molecule type" value="Genomic_DNA"/>
</dbReference>
<dbReference type="Gene3D" id="3.10.20.90">
    <property type="entry name" value="Phosphatidylinositol 3-kinase Catalytic Subunit, Chain A, domain 1"/>
    <property type="match status" value="2"/>
</dbReference>
<proteinExistence type="predicted"/>
<feature type="compositionally biased region" description="Polar residues" evidence="1">
    <location>
        <begin position="1495"/>
        <end position="1504"/>
    </location>
</feature>
<reference evidence="5" key="1">
    <citation type="submission" date="2022-10" db="EMBL/GenBank/DDBJ databases">
        <authorList>
            <person name="Chen Y."/>
            <person name="Dougan E. K."/>
            <person name="Chan C."/>
            <person name="Rhodes N."/>
            <person name="Thang M."/>
        </authorList>
    </citation>
    <scope>NUCLEOTIDE SEQUENCE</scope>
</reference>
<evidence type="ECO:0000259" key="2">
    <source>
        <dbReference type="PROSITE" id="PS50053"/>
    </source>
</evidence>
<dbReference type="InterPro" id="IPR002048">
    <property type="entry name" value="EF_hand_dom"/>
</dbReference>
<evidence type="ECO:0000256" key="1">
    <source>
        <dbReference type="SAM" id="MobiDB-lite"/>
    </source>
</evidence>
<dbReference type="EMBL" id="CAMXCT010002724">
    <property type="protein sequence ID" value="CAI4000051.1"/>
    <property type="molecule type" value="Genomic_DNA"/>
</dbReference>
<dbReference type="InterPro" id="IPR000626">
    <property type="entry name" value="Ubiquitin-like_dom"/>
</dbReference>
<dbReference type="CDD" id="cd17039">
    <property type="entry name" value="Ubl_ubiquitin_like"/>
    <property type="match status" value="2"/>
</dbReference>
<dbReference type="InterPro" id="IPR052591">
    <property type="entry name" value="CML21-like"/>
</dbReference>
<feature type="domain" description="EF-hand" evidence="3">
    <location>
        <begin position="1010"/>
        <end position="1045"/>
    </location>
</feature>
<dbReference type="CDD" id="cd04301">
    <property type="entry name" value="NAT_SF"/>
    <property type="match status" value="1"/>
</dbReference>
<dbReference type="InterPro" id="IPR011992">
    <property type="entry name" value="EF-hand-dom_pair"/>
</dbReference>
<dbReference type="SUPFAM" id="SSF47473">
    <property type="entry name" value="EF-hand"/>
    <property type="match status" value="6"/>
</dbReference>
<dbReference type="SMART" id="SM00213">
    <property type="entry name" value="UBQ"/>
    <property type="match status" value="2"/>
</dbReference>
<feature type="region of interest" description="Disordered" evidence="1">
    <location>
        <begin position="1482"/>
        <end position="1506"/>
    </location>
</feature>
<keyword evidence="7" id="KW-1185">Reference proteome</keyword>
<feature type="region of interest" description="Disordered" evidence="1">
    <location>
        <begin position="1711"/>
        <end position="1731"/>
    </location>
</feature>
<feature type="domain" description="Ubiquitin-like" evidence="2">
    <location>
        <begin position="250"/>
        <end position="305"/>
    </location>
</feature>
<organism evidence="5">
    <name type="scientific">Cladocopium goreaui</name>
    <dbReference type="NCBI Taxonomy" id="2562237"/>
    <lineage>
        <taxon>Eukaryota</taxon>
        <taxon>Sar</taxon>
        <taxon>Alveolata</taxon>
        <taxon>Dinophyceae</taxon>
        <taxon>Suessiales</taxon>
        <taxon>Symbiodiniaceae</taxon>
        <taxon>Cladocopium</taxon>
    </lineage>
</organism>
<dbReference type="Gene3D" id="1.10.238.10">
    <property type="entry name" value="EF-hand"/>
    <property type="match status" value="5"/>
</dbReference>
<reference evidence="6 7" key="2">
    <citation type="submission" date="2024-05" db="EMBL/GenBank/DDBJ databases">
        <authorList>
            <person name="Chen Y."/>
            <person name="Shah S."/>
            <person name="Dougan E. K."/>
            <person name="Thang M."/>
            <person name="Chan C."/>
        </authorList>
    </citation>
    <scope>NUCLEOTIDE SEQUENCE [LARGE SCALE GENOMIC DNA]</scope>
</reference>
<dbReference type="InterPro" id="IPR029071">
    <property type="entry name" value="Ubiquitin-like_domsf"/>
</dbReference>
<protein>
    <submittedName>
        <fullName evidence="6">Calmodulin</fullName>
    </submittedName>
</protein>
<feature type="domain" description="Ubiquitin-like" evidence="2">
    <location>
        <begin position="333"/>
        <end position="402"/>
    </location>
</feature>
<dbReference type="GO" id="GO:0005509">
    <property type="term" value="F:calcium ion binding"/>
    <property type="evidence" value="ECO:0007669"/>
    <property type="project" value="InterPro"/>
</dbReference>
<dbReference type="SUPFAM" id="SSF55729">
    <property type="entry name" value="Acyl-CoA N-acyltransferases (Nat)"/>
    <property type="match status" value="1"/>
</dbReference>
<comment type="caution">
    <text evidence="5">The sequence shown here is derived from an EMBL/GenBank/DDBJ whole genome shotgun (WGS) entry which is preliminary data.</text>
</comment>
<dbReference type="SUPFAM" id="SSF54236">
    <property type="entry name" value="Ubiquitin-like"/>
    <property type="match status" value="2"/>
</dbReference>
<accession>A0A9P1CZ93</accession>
<name>A0A9P1CZ93_9DINO</name>
<evidence type="ECO:0000313" key="5">
    <source>
        <dbReference type="EMBL" id="CAI4000051.1"/>
    </source>
</evidence>
<feature type="domain" description="N-acetyltransferase" evidence="4">
    <location>
        <begin position="467"/>
        <end position="625"/>
    </location>
</feature>
<sequence>MSQMARIKIEKLMKGKKLPFDDDCLEYLLSTAAAAEQKELIELLQEFCPKWAMHERATLAVQLKNTSRQAPEGSAGFPSMHVQPSTSSRAPEPFSAGYGQPDVPDEQLAADALLAAMLQEEEDAQATLNNPGGQTGTAKKGKKAYKPLNISYTVARGGNAGPALGTAAPSSLADVLRQKRSQQVLDTGPPTGPGPFGGPDAPTIRPTPWAPGGAGLSWAERVQMNQGELETGDALGTPPPMAGTRALHPLKLRVRWAQAEHHVEAQPQDTVGDVKNRLEKMHGIAFSLQRLMHQGRELRDNEALQPMADSQHQIYLSLHQREAPPRTVAGRNLQIKLQMPGLSVPSATTVPERITGAGLKEQIQKDHGIRSDHINLTFFGHPLRDDMSISDQGVAAGGCISVSIVSAAQRRQAERVERAATLAGMQLSAQGRVLDESEAVEAAIQASHPSQAGVSPVGPVELDEDNMGFEDLAEGDEEAVGDFNKDVAAQEPRFSGVVNQAKAIASHYRMEDYISRVSKRSGYRLTLLMQKTKKDKVIGFLVFRFRGRSLCVLQLAVAKDARGRGAGRSLLRWAAREAQRATMENVLISTWPFGSELFLKLGFAETGAMEGEDVNGQVWAIQARPLRAGRRVNESSRDQTKLSRKDLTRAVFQALNRSGSGCLTFDEMKPFAKHTGFEGSDAEWKNEFEELKQECRVNEIGLREFDHLVNDQSDAGCYCSDEELRDLLRSLPPLPPPSAATVPPPRAAVPVPGTVPGAPAGARQQLIDSVFHALNRSASGQLSAAEMRPFAEKTGFSGSNEEWQEEFNLLATECGGVVDFRTFQRLVNDESDAGCYCSDSDLRELLNALNALTALNASGVPNGFSATGADQVANAAPKAASQPTTARGELIAACFRGLNVSGSGHLSAAEMKRFAQHTGFGGTDQEWQAEFAILKQECKVSAIALKDFHRLVNDQSQAGCYCSDGELQALLESLPSAEPSGLDLGPAITKAQAQVLAPPSGPSRPSGPSARESLIFSAFRALNRSGSGHLSAAEMRPFAEITGFLGSDEDWRKEFELLRQECQSRHIDFTEFQRLVNDSSENGCYCNDDDLRLVVEKQNVPNGRSTVLMPGNQAPNGHQSNDRPGSDRAALIKSVFDALNTSGSSYLSAPEMRPLAELTGFTGTDQEWREEFDLLRQECDGSKPGIAFTDFERLVNDASDDGCYCEDANLRQLLKSHPPQAATAEAAQGLPAALSRRSLISAAFRALNRSGTGQLSAIEMRPFAELTGFSGTDREWQEEFELVRKECASSSSGIPFTDFERLVNDESEDGCYASDDILRHVPSLIESKESEFSPGTGQQAEATMAKPRGDRADLVESAFRFLNRSGSGYLSAVEMRPFAELTGFTGTDREWQEEFELLRQECPDARIALSTFVRLVNDQSDNGCYASDDDLEKLLSSSRSQPDGQSRHIDSTQFQRLVNDSSENGCYRNDDDLRLVVEKQNVPNGSGPVLMPGNQAPNGHQGNDQPGGDRAALIKSVFDALNTSGSSYLSAPEMRPLAELTGFTGTDQEWREEFDLLRQECDGSKPGIAFTDFERLVNDASDDGCYCEDANLRQLLKSHPPQAATAEAAKGLPAALSRRSLISAAFRALNRSGTGQLSAMEMRPFAELTGFSGTDREWQEEFELVRKECASSSSGIPFTDFERLVNDESEDGCYASDDTLRRLPSLIESKESKFSPGTGQQAEATMAKPRGDRADLVESAFRFLNRSGSGHLSAVEMRPFAELTGFTGTDREWQEEFELLRQECPHARIALSTFVRLVNDQSDNGRYASDDDLKKLLSSSRSQPDGSPDGRSALLRSVFAALNRSGSGQLSAVELRPLADRTGFQGSDSEWHEEFNLLRQECSGGEIRWNDFERLVNDKSDNGCHATDEELRELLDFLNRNSVPAVAVPVFRPPPGLQPAW</sequence>
<dbReference type="PROSITE" id="PS51186">
    <property type="entry name" value="GNAT"/>
    <property type="match status" value="1"/>
</dbReference>
<dbReference type="GO" id="GO:0016747">
    <property type="term" value="F:acyltransferase activity, transferring groups other than amino-acyl groups"/>
    <property type="evidence" value="ECO:0007669"/>
    <property type="project" value="InterPro"/>
</dbReference>
<feature type="domain" description="EF-hand" evidence="3">
    <location>
        <begin position="643"/>
        <end position="678"/>
    </location>
</feature>
<dbReference type="Gene3D" id="3.40.630.30">
    <property type="match status" value="1"/>
</dbReference>
<evidence type="ECO:0000313" key="6">
    <source>
        <dbReference type="EMBL" id="CAL4787363.1"/>
    </source>
</evidence>
<evidence type="ECO:0000259" key="3">
    <source>
        <dbReference type="PROSITE" id="PS50222"/>
    </source>
</evidence>
<evidence type="ECO:0000313" key="7">
    <source>
        <dbReference type="Proteomes" id="UP001152797"/>
    </source>
</evidence>
<dbReference type="PANTHER" id="PTHR23064">
    <property type="entry name" value="TROPONIN"/>
    <property type="match status" value="1"/>
</dbReference>
<dbReference type="Pfam" id="PF13508">
    <property type="entry name" value="Acetyltransf_7"/>
    <property type="match status" value="1"/>
</dbReference>
<dbReference type="InterPro" id="IPR016181">
    <property type="entry name" value="Acyl_CoA_acyltransferase"/>
</dbReference>
<dbReference type="PROSITE" id="PS50222">
    <property type="entry name" value="EF_HAND_2"/>
    <property type="match status" value="2"/>
</dbReference>
<feature type="region of interest" description="Disordered" evidence="1">
    <location>
        <begin position="65"/>
        <end position="96"/>
    </location>
</feature>
<dbReference type="Proteomes" id="UP001152797">
    <property type="component" value="Unassembled WGS sequence"/>
</dbReference>
<dbReference type="InterPro" id="IPR000182">
    <property type="entry name" value="GNAT_dom"/>
</dbReference>
<feature type="region of interest" description="Disordered" evidence="1">
    <location>
        <begin position="1329"/>
        <end position="1348"/>
    </location>
</feature>
<gene>
    <name evidence="5" type="ORF">C1SCF055_LOCUS26200</name>
</gene>
<dbReference type="OrthoDB" id="445057at2759"/>
<dbReference type="Pfam" id="PF00240">
    <property type="entry name" value="ubiquitin"/>
    <property type="match status" value="1"/>
</dbReference>
<feature type="region of interest" description="Disordered" evidence="1">
    <location>
        <begin position="1102"/>
        <end position="1126"/>
    </location>
</feature>
<evidence type="ECO:0000259" key="4">
    <source>
        <dbReference type="PROSITE" id="PS51186"/>
    </source>
</evidence>
<dbReference type="PROSITE" id="PS50053">
    <property type="entry name" value="UBIQUITIN_2"/>
    <property type="match status" value="2"/>
</dbReference>
<dbReference type="EMBL" id="CAMXCT020002724">
    <property type="protein sequence ID" value="CAL1153426.1"/>
    <property type="molecule type" value="Genomic_DNA"/>
</dbReference>